<dbReference type="Pfam" id="PF20151">
    <property type="entry name" value="DUF6533"/>
    <property type="match status" value="1"/>
</dbReference>
<reference evidence="3" key="1">
    <citation type="submission" date="2020-11" db="EMBL/GenBank/DDBJ databases">
        <authorList>
            <consortium name="DOE Joint Genome Institute"/>
            <person name="Ahrendt S."/>
            <person name="Riley R."/>
            <person name="Andreopoulos W."/>
            <person name="Labutti K."/>
            <person name="Pangilinan J."/>
            <person name="Ruiz-Duenas F.J."/>
            <person name="Barrasa J.M."/>
            <person name="Sanchez-Garcia M."/>
            <person name="Camarero S."/>
            <person name="Miyauchi S."/>
            <person name="Serrano A."/>
            <person name="Linde D."/>
            <person name="Babiker R."/>
            <person name="Drula E."/>
            <person name="Ayuso-Fernandez I."/>
            <person name="Pacheco R."/>
            <person name="Padilla G."/>
            <person name="Ferreira P."/>
            <person name="Barriuso J."/>
            <person name="Kellner H."/>
            <person name="Castanera R."/>
            <person name="Alfaro M."/>
            <person name="Ramirez L."/>
            <person name="Pisabarro A.G."/>
            <person name="Kuo A."/>
            <person name="Tritt A."/>
            <person name="Lipzen A."/>
            <person name="He G."/>
            <person name="Yan M."/>
            <person name="Ng V."/>
            <person name="Cullen D."/>
            <person name="Martin F."/>
            <person name="Rosso M.-N."/>
            <person name="Henrissat B."/>
            <person name="Hibbett D."/>
            <person name="Martinez A.T."/>
            <person name="Grigoriev I.V."/>
        </authorList>
    </citation>
    <scope>NUCLEOTIDE SEQUENCE</scope>
    <source>
        <strain evidence="3">AH 40177</strain>
    </source>
</reference>
<keyword evidence="4" id="KW-1185">Reference proteome</keyword>
<feature type="transmembrane region" description="Helical" evidence="1">
    <location>
        <begin position="120"/>
        <end position="139"/>
    </location>
</feature>
<keyword evidence="1" id="KW-0472">Membrane</keyword>
<proteinExistence type="predicted"/>
<feature type="transmembrane region" description="Helical" evidence="1">
    <location>
        <begin position="62"/>
        <end position="85"/>
    </location>
</feature>
<dbReference type="OrthoDB" id="3350812at2759"/>
<keyword evidence="1" id="KW-0812">Transmembrane</keyword>
<accession>A0A9P5P3K3</accession>
<feature type="transmembrane region" description="Helical" evidence="1">
    <location>
        <begin position="202"/>
        <end position="222"/>
    </location>
</feature>
<feature type="transmembrane region" description="Helical" evidence="1">
    <location>
        <begin position="20"/>
        <end position="41"/>
    </location>
</feature>
<protein>
    <recommendedName>
        <fullName evidence="2">DUF6533 domain-containing protein</fullName>
    </recommendedName>
</protein>
<evidence type="ECO:0000313" key="3">
    <source>
        <dbReference type="EMBL" id="KAF9021917.1"/>
    </source>
</evidence>
<evidence type="ECO:0000313" key="4">
    <source>
        <dbReference type="Proteomes" id="UP000772434"/>
    </source>
</evidence>
<comment type="caution">
    <text evidence="3">The sequence shown here is derived from an EMBL/GenBank/DDBJ whole genome shotgun (WGS) entry which is preliminary data.</text>
</comment>
<dbReference type="AlphaFoldDB" id="A0A9P5P3K3"/>
<dbReference type="Proteomes" id="UP000772434">
    <property type="component" value="Unassembled WGS sequence"/>
</dbReference>
<feature type="domain" description="DUF6533" evidence="2">
    <location>
        <begin position="30"/>
        <end position="73"/>
    </location>
</feature>
<dbReference type="InterPro" id="IPR045340">
    <property type="entry name" value="DUF6533"/>
</dbReference>
<evidence type="ECO:0000259" key="2">
    <source>
        <dbReference type="Pfam" id="PF20151"/>
    </source>
</evidence>
<gene>
    <name evidence="3" type="ORF">BDP27DRAFT_1353607</name>
</gene>
<name>A0A9P5P3K3_9AGAR</name>
<dbReference type="EMBL" id="JADNRY010001050">
    <property type="protein sequence ID" value="KAF9021917.1"/>
    <property type="molecule type" value="Genomic_DNA"/>
</dbReference>
<feature type="transmembrane region" description="Helical" evidence="1">
    <location>
        <begin position="146"/>
        <end position="164"/>
    </location>
</feature>
<keyword evidence="1" id="KW-1133">Transmembrane helix</keyword>
<sequence>MTAISLTPEEVATYLDDRTLTSVLHTTVSLLSGAMLFLYDWMLMLPVELDVVWSKKLRPLDVLYIIQRYMPLVDTIGLIFVVYFVEPLEPNMCHILYNIGGFLMCPYLNDAHLGTLGKDIRLTIGLPIFFVGCCISILLRPHVGCAILGTESMYFLVWVILMVLEAVDKWSSDPDTDVDPGLPYFRSGNWSALTTIIYRDGITYYLFIFGLSVANLLTVLLLPHDLETLFLTHQRVIQTLLTSRVVLHIRQQLHKSQAILLKEPERLGRQRVLPFR</sequence>
<organism evidence="3 4">
    <name type="scientific">Rhodocollybia butyracea</name>
    <dbReference type="NCBI Taxonomy" id="206335"/>
    <lineage>
        <taxon>Eukaryota</taxon>
        <taxon>Fungi</taxon>
        <taxon>Dikarya</taxon>
        <taxon>Basidiomycota</taxon>
        <taxon>Agaricomycotina</taxon>
        <taxon>Agaricomycetes</taxon>
        <taxon>Agaricomycetidae</taxon>
        <taxon>Agaricales</taxon>
        <taxon>Marasmiineae</taxon>
        <taxon>Omphalotaceae</taxon>
        <taxon>Rhodocollybia</taxon>
    </lineage>
</organism>
<evidence type="ECO:0000256" key="1">
    <source>
        <dbReference type="SAM" id="Phobius"/>
    </source>
</evidence>